<dbReference type="InterPro" id="IPR029063">
    <property type="entry name" value="SAM-dependent_MTases_sf"/>
</dbReference>
<accession>A0A5E8HAR0</accession>
<dbReference type="STRING" id="1249483.LEP1GSC202_3351"/>
<name>A0A5E8HAR0_9LEPT</name>
<dbReference type="EC" id="2.1.1.-" evidence="1"/>
<gene>
    <name evidence="1" type="ORF">LEP1GSC202_3351</name>
</gene>
<dbReference type="GO" id="GO:0032259">
    <property type="term" value="P:methylation"/>
    <property type="evidence" value="ECO:0007669"/>
    <property type="project" value="UniProtKB-KW"/>
</dbReference>
<dbReference type="GO" id="GO:0008168">
    <property type="term" value="F:methyltransferase activity"/>
    <property type="evidence" value="ECO:0007669"/>
    <property type="project" value="UniProtKB-KW"/>
</dbReference>
<proteinExistence type="predicted"/>
<dbReference type="Proteomes" id="UP000013996">
    <property type="component" value="Unassembled WGS sequence"/>
</dbReference>
<organism evidence="1 2">
    <name type="scientific">Leptospira yanagawae serovar Saopaulo str. Sao Paulo = ATCC 700523</name>
    <dbReference type="NCBI Taxonomy" id="1249483"/>
    <lineage>
        <taxon>Bacteria</taxon>
        <taxon>Pseudomonadati</taxon>
        <taxon>Spirochaetota</taxon>
        <taxon>Spirochaetia</taxon>
        <taxon>Leptospirales</taxon>
        <taxon>Leptospiraceae</taxon>
        <taxon>Leptospira</taxon>
    </lineage>
</organism>
<reference evidence="1 2" key="1">
    <citation type="submission" date="2013-04" db="EMBL/GenBank/DDBJ databases">
        <authorList>
            <person name="Harkins D.M."/>
            <person name="Durkin A.S."/>
            <person name="Brinkac L.M."/>
            <person name="Haft D.H."/>
            <person name="Selengut J.D."/>
            <person name="Sanka R."/>
            <person name="DePew J."/>
            <person name="Purushe J."/>
            <person name="Hartskeerl R.A."/>
            <person name="Ahmed A."/>
            <person name="van der Linden H."/>
            <person name="Goris M.G.A."/>
            <person name="Vinetz J.M."/>
            <person name="Sutton G.G."/>
            <person name="Nierman W.C."/>
            <person name="Fouts D.E."/>
        </authorList>
    </citation>
    <scope>NUCLEOTIDE SEQUENCE [LARGE SCALE GENOMIC DNA]</scope>
    <source>
        <strain evidence="1 2">Sao Paulo</strain>
    </source>
</reference>
<evidence type="ECO:0000313" key="1">
    <source>
        <dbReference type="EMBL" id="EOQ88355.1"/>
    </source>
</evidence>
<keyword evidence="1" id="KW-0808">Transferase</keyword>
<dbReference type="InterPro" id="IPR027612">
    <property type="entry name" value="Put_MTase_LIC12133"/>
</dbReference>
<protein>
    <submittedName>
        <fullName evidence="1">Methyltransferase, TIGR04325 family</fullName>
        <ecNumber evidence="1">2.1.1.-</ecNumber>
    </submittedName>
</protein>
<sequence>MIRRLVKKVKNRIFPPKHHEWFRGNYSSWEDALKDAEGYDSPEILEKVKNALLKVKNGEAIYERDSYLFDRVEYSWPLLAVLLNTALQNQSKLSLIDFGGSLGSSYFQNLTFLNSIENLQWNIVEQQDFVSVGIKHFQNHQLRFYETIESVLSIQNCDLILLSGVIQYLPDPKKMIQSIIDLQIKNVVFDRTPFWEENLSDHLTVQHTPKTISDSSYPAWFFKKTDFIEHFLKRGYRLAIEEKSFERWQVGKDHAQNYFLYFKKNGS</sequence>
<dbReference type="EMBL" id="AOGX02000024">
    <property type="protein sequence ID" value="EOQ88355.1"/>
    <property type="molecule type" value="Genomic_DNA"/>
</dbReference>
<evidence type="ECO:0000313" key="2">
    <source>
        <dbReference type="Proteomes" id="UP000013996"/>
    </source>
</evidence>
<comment type="caution">
    <text evidence="1">The sequence shown here is derived from an EMBL/GenBank/DDBJ whole genome shotgun (WGS) entry which is preliminary data.</text>
</comment>
<keyword evidence="1" id="KW-0489">Methyltransferase</keyword>
<dbReference type="AlphaFoldDB" id="A0A5E8HAR0"/>
<dbReference type="SUPFAM" id="SSF53335">
    <property type="entry name" value="S-adenosyl-L-methionine-dependent methyltransferases"/>
    <property type="match status" value="1"/>
</dbReference>
<dbReference type="NCBIfam" id="TIGR04325">
    <property type="entry name" value="MTase_LIC12133"/>
    <property type="match status" value="1"/>
</dbReference>